<evidence type="ECO:0000256" key="2">
    <source>
        <dbReference type="ARBA" id="ARBA00022475"/>
    </source>
</evidence>
<feature type="transmembrane region" description="Helical" evidence="6">
    <location>
        <begin position="215"/>
        <end position="234"/>
    </location>
</feature>
<gene>
    <name evidence="7" type="ORF">QUG93_13630</name>
</gene>
<keyword evidence="8" id="KW-1185">Reference proteome</keyword>
<dbReference type="RefSeq" id="WP_289474677.1">
    <property type="nucleotide sequence ID" value="NZ_JAUCMN010000010.1"/>
</dbReference>
<feature type="transmembrane region" description="Helical" evidence="6">
    <location>
        <begin position="269"/>
        <end position="287"/>
    </location>
</feature>
<feature type="transmembrane region" description="Helical" evidence="6">
    <location>
        <begin position="293"/>
        <end position="310"/>
    </location>
</feature>
<evidence type="ECO:0000256" key="6">
    <source>
        <dbReference type="SAM" id="Phobius"/>
    </source>
</evidence>
<comment type="caution">
    <text evidence="7">The sequence shown here is derived from an EMBL/GenBank/DDBJ whole genome shotgun (WGS) entry which is preliminary data.</text>
</comment>
<proteinExistence type="predicted"/>
<evidence type="ECO:0000256" key="3">
    <source>
        <dbReference type="ARBA" id="ARBA00022692"/>
    </source>
</evidence>
<keyword evidence="2" id="KW-1003">Cell membrane</keyword>
<keyword evidence="4 6" id="KW-1133">Transmembrane helix</keyword>
<evidence type="ECO:0000256" key="5">
    <source>
        <dbReference type="ARBA" id="ARBA00023136"/>
    </source>
</evidence>
<evidence type="ECO:0000256" key="1">
    <source>
        <dbReference type="ARBA" id="ARBA00004651"/>
    </source>
</evidence>
<feature type="transmembrane region" description="Helical" evidence="6">
    <location>
        <begin position="130"/>
        <end position="152"/>
    </location>
</feature>
<dbReference type="InterPro" id="IPR022791">
    <property type="entry name" value="L-PG_synthase/AglD"/>
</dbReference>
<keyword evidence="5 6" id="KW-0472">Membrane</keyword>
<evidence type="ECO:0000313" key="7">
    <source>
        <dbReference type="EMBL" id="MDM7892731.1"/>
    </source>
</evidence>
<evidence type="ECO:0000313" key="8">
    <source>
        <dbReference type="Proteomes" id="UP001236404"/>
    </source>
</evidence>
<dbReference type="Proteomes" id="UP001236404">
    <property type="component" value="Unassembled WGS sequence"/>
</dbReference>
<dbReference type="EMBL" id="JAUCMN010000010">
    <property type="protein sequence ID" value="MDM7892731.1"/>
    <property type="molecule type" value="Genomic_DNA"/>
</dbReference>
<feature type="transmembrane region" description="Helical" evidence="6">
    <location>
        <begin position="164"/>
        <end position="186"/>
    </location>
</feature>
<evidence type="ECO:0000256" key="4">
    <source>
        <dbReference type="ARBA" id="ARBA00022989"/>
    </source>
</evidence>
<protein>
    <submittedName>
        <fullName evidence="7">Lysylphosphatidylglycerol synthase domain-containing protein</fullName>
    </submittedName>
</protein>
<feature type="transmembrane region" description="Helical" evidence="6">
    <location>
        <begin position="22"/>
        <end position="44"/>
    </location>
</feature>
<sequence>MTAPQVAPPADRPRWRRWAVNGVKIAFMVAVVVAGVLFVVGRWGEVSDALTSMDPWLLVLALVSVVAALVVSMLSWIVVWPAFGVRLPVLRGARVFFVSQLGKYLPGSVWPIAAQAQMAGEVGLARSSSIVLSLIAMLVSIATGLGVGAVLLPFIDVRLLQDYWWLPIVGVAFLVCLTPPVMRFGVRLALRVLRRPDAPFDYGWRVAASSSGLQVTNWLFGGVQLWLVLVGLGVDPARSFVPAVAGFALAFALGVLLIPFPAGLGVREVVIALVLASVTTAGVAATAAILSRLLYAVADFGLAGIAAAVGRRRASRG</sequence>
<dbReference type="Pfam" id="PF03706">
    <property type="entry name" value="LPG_synthase_TM"/>
    <property type="match status" value="1"/>
</dbReference>
<feature type="transmembrane region" description="Helical" evidence="6">
    <location>
        <begin position="56"/>
        <end position="83"/>
    </location>
</feature>
<organism evidence="7 8">
    <name type="scientific">Curtobacterium caseinilyticum</name>
    <dbReference type="NCBI Taxonomy" id="3055137"/>
    <lineage>
        <taxon>Bacteria</taxon>
        <taxon>Bacillati</taxon>
        <taxon>Actinomycetota</taxon>
        <taxon>Actinomycetes</taxon>
        <taxon>Micrococcales</taxon>
        <taxon>Microbacteriaceae</taxon>
        <taxon>Curtobacterium</taxon>
    </lineage>
</organism>
<feature type="transmembrane region" description="Helical" evidence="6">
    <location>
        <begin position="240"/>
        <end position="262"/>
    </location>
</feature>
<accession>A0ABT7TT02</accession>
<keyword evidence="3 6" id="KW-0812">Transmembrane</keyword>
<name>A0ABT7TT02_9MICO</name>
<reference evidence="7 8" key="1">
    <citation type="submission" date="2023-06" db="EMBL/GenBank/DDBJ databases">
        <authorList>
            <person name="Feng G."/>
            <person name="Li J."/>
            <person name="Zhu H."/>
        </authorList>
    </citation>
    <scope>NUCLEOTIDE SEQUENCE [LARGE SCALE GENOMIC DNA]</scope>
    <source>
        <strain evidence="7 8">RHCKG28</strain>
    </source>
</reference>
<comment type="subcellular location">
    <subcellularLocation>
        <location evidence="1">Cell membrane</location>
        <topology evidence="1">Multi-pass membrane protein</topology>
    </subcellularLocation>
</comment>